<name>A0ABY8BI32_9BURK</name>
<dbReference type="InterPro" id="IPR011991">
    <property type="entry name" value="ArsR-like_HTH"/>
</dbReference>
<accession>A0ABY8BI32</accession>
<feature type="domain" description="HTH arsR-type" evidence="4">
    <location>
        <begin position="6"/>
        <end position="99"/>
    </location>
</feature>
<evidence type="ECO:0000256" key="1">
    <source>
        <dbReference type="ARBA" id="ARBA00023015"/>
    </source>
</evidence>
<evidence type="ECO:0000256" key="3">
    <source>
        <dbReference type="ARBA" id="ARBA00023163"/>
    </source>
</evidence>
<keyword evidence="6" id="KW-1185">Reference proteome</keyword>
<dbReference type="InterPro" id="IPR001845">
    <property type="entry name" value="HTH_ArsR_DNA-bd_dom"/>
</dbReference>
<organism evidence="5 6">
    <name type="scientific">Pseudoduganella chitinolytica</name>
    <dbReference type="NCBI Taxonomy" id="34070"/>
    <lineage>
        <taxon>Bacteria</taxon>
        <taxon>Pseudomonadati</taxon>
        <taxon>Pseudomonadota</taxon>
        <taxon>Betaproteobacteria</taxon>
        <taxon>Burkholderiales</taxon>
        <taxon>Oxalobacteraceae</taxon>
        <taxon>Telluria group</taxon>
        <taxon>Pseudoduganella</taxon>
    </lineage>
</organism>
<dbReference type="InterPro" id="IPR051081">
    <property type="entry name" value="HTH_MetalResp_TranReg"/>
</dbReference>
<keyword evidence="2" id="KW-0238">DNA-binding</keyword>
<dbReference type="SUPFAM" id="SSF46785">
    <property type="entry name" value="Winged helix' DNA-binding domain"/>
    <property type="match status" value="1"/>
</dbReference>
<dbReference type="EMBL" id="CP119083">
    <property type="protein sequence ID" value="WEF34603.1"/>
    <property type="molecule type" value="Genomic_DNA"/>
</dbReference>
<dbReference type="Pfam" id="PF12840">
    <property type="entry name" value="HTH_20"/>
    <property type="match status" value="1"/>
</dbReference>
<dbReference type="PROSITE" id="PS50987">
    <property type="entry name" value="HTH_ARSR_2"/>
    <property type="match status" value="1"/>
</dbReference>
<gene>
    <name evidence="5" type="ORF">PX653_07525</name>
</gene>
<evidence type="ECO:0000313" key="5">
    <source>
        <dbReference type="EMBL" id="WEF34603.1"/>
    </source>
</evidence>
<protein>
    <submittedName>
        <fullName evidence="5">Helix-turn-helix domain-containing protein</fullName>
    </submittedName>
</protein>
<evidence type="ECO:0000259" key="4">
    <source>
        <dbReference type="PROSITE" id="PS50987"/>
    </source>
</evidence>
<dbReference type="RefSeq" id="WP_277417278.1">
    <property type="nucleotide sequence ID" value="NZ_CP119083.1"/>
</dbReference>
<dbReference type="PANTHER" id="PTHR33154:SF12">
    <property type="entry name" value="TRANSCRIPTIONAL REGULATORY PROTEIN"/>
    <property type="match status" value="1"/>
</dbReference>
<sequence length="102" mass="11340">MRIRNHPAADDLSLPQVLHALSDPVRLSLVRDLAGSGELPCHALELAVAKSTASHHFRVLREAGIIRQRPEGTQYLNSLRREDLDRRFPGLLDAVLRAALSM</sequence>
<evidence type="ECO:0000313" key="6">
    <source>
        <dbReference type="Proteomes" id="UP001216510"/>
    </source>
</evidence>
<dbReference type="InterPro" id="IPR036388">
    <property type="entry name" value="WH-like_DNA-bd_sf"/>
</dbReference>
<keyword evidence="3" id="KW-0804">Transcription</keyword>
<dbReference type="SMART" id="SM00418">
    <property type="entry name" value="HTH_ARSR"/>
    <property type="match status" value="1"/>
</dbReference>
<keyword evidence="1" id="KW-0805">Transcription regulation</keyword>
<evidence type="ECO:0000256" key="2">
    <source>
        <dbReference type="ARBA" id="ARBA00023125"/>
    </source>
</evidence>
<dbReference type="PRINTS" id="PR00778">
    <property type="entry name" value="HTHARSR"/>
</dbReference>
<dbReference type="InterPro" id="IPR036390">
    <property type="entry name" value="WH_DNA-bd_sf"/>
</dbReference>
<dbReference type="PANTHER" id="PTHR33154">
    <property type="entry name" value="TRANSCRIPTIONAL REGULATOR, ARSR FAMILY"/>
    <property type="match status" value="1"/>
</dbReference>
<dbReference type="Proteomes" id="UP001216510">
    <property type="component" value="Chromosome"/>
</dbReference>
<proteinExistence type="predicted"/>
<dbReference type="CDD" id="cd00090">
    <property type="entry name" value="HTH_ARSR"/>
    <property type="match status" value="1"/>
</dbReference>
<dbReference type="Gene3D" id="1.10.10.10">
    <property type="entry name" value="Winged helix-like DNA-binding domain superfamily/Winged helix DNA-binding domain"/>
    <property type="match status" value="1"/>
</dbReference>
<reference evidence="5 6" key="1">
    <citation type="submission" date="2023-02" db="EMBL/GenBank/DDBJ databases">
        <title>Gemone sequence of Telluria chitinolytica ACM 3522T.</title>
        <authorList>
            <person name="Frediansyah A."/>
            <person name="Miess H."/>
            <person name="Gross H."/>
        </authorList>
    </citation>
    <scope>NUCLEOTIDE SEQUENCE [LARGE SCALE GENOMIC DNA]</scope>
    <source>
        <strain evidence="5 6">ACM 3522</strain>
    </source>
</reference>